<dbReference type="InterPro" id="IPR017455">
    <property type="entry name" value="Znf_FYVE-rel"/>
</dbReference>
<dbReference type="PROSITE" id="PS50178">
    <property type="entry name" value="ZF_FYVE"/>
    <property type="match status" value="1"/>
</dbReference>
<dbReference type="InterPro" id="IPR011011">
    <property type="entry name" value="Znf_FYVE_PHD"/>
</dbReference>
<evidence type="ECO:0000256" key="3">
    <source>
        <dbReference type="ARBA" id="ARBA00022833"/>
    </source>
</evidence>
<dbReference type="Gene3D" id="3.30.40.10">
    <property type="entry name" value="Zinc/RING finger domain, C3HC4 (zinc finger)"/>
    <property type="match status" value="1"/>
</dbReference>
<feature type="compositionally biased region" description="Basic and acidic residues" evidence="5">
    <location>
        <begin position="68"/>
        <end position="87"/>
    </location>
</feature>
<dbReference type="EMBL" id="LR877147">
    <property type="protein sequence ID" value="CAD2214539.1"/>
    <property type="molecule type" value="Genomic_DNA"/>
</dbReference>
<dbReference type="GO" id="GO:0008270">
    <property type="term" value="F:zinc ion binding"/>
    <property type="evidence" value="ECO:0007669"/>
    <property type="project" value="UniProtKB-KW"/>
</dbReference>
<proteinExistence type="predicted"/>
<feature type="compositionally biased region" description="Basic and acidic residues" evidence="5">
    <location>
        <begin position="113"/>
        <end position="123"/>
    </location>
</feature>
<dbReference type="Proteomes" id="UP000515908">
    <property type="component" value="Chromosome 03"/>
</dbReference>
<feature type="region of interest" description="Disordered" evidence="5">
    <location>
        <begin position="51"/>
        <end position="164"/>
    </location>
</feature>
<keyword evidence="2 4" id="KW-0863">Zinc-finger</keyword>
<evidence type="ECO:0000313" key="7">
    <source>
        <dbReference type="EMBL" id="CAD2214539.1"/>
    </source>
</evidence>
<evidence type="ECO:0000259" key="6">
    <source>
        <dbReference type="PROSITE" id="PS50178"/>
    </source>
</evidence>
<organism evidence="7 8">
    <name type="scientific">Angomonas deanei</name>
    <dbReference type="NCBI Taxonomy" id="59799"/>
    <lineage>
        <taxon>Eukaryota</taxon>
        <taxon>Discoba</taxon>
        <taxon>Euglenozoa</taxon>
        <taxon>Kinetoplastea</taxon>
        <taxon>Metakinetoplastina</taxon>
        <taxon>Trypanosomatida</taxon>
        <taxon>Trypanosomatidae</taxon>
        <taxon>Strigomonadinae</taxon>
        <taxon>Angomonas</taxon>
    </lineage>
</organism>
<dbReference type="SUPFAM" id="SSF57903">
    <property type="entry name" value="FYVE/PHD zinc finger"/>
    <property type="match status" value="1"/>
</dbReference>
<sequence>MGKDCALCGKSIGLFSSEYTCTECHTVVCGHCCVKQKGDDKKGKSVRLCKKCLPPPSDAPKNTQGAVAEEKTEKKSKSKEQDSKKDPTPSLPDPNSPEERQKRLAALEARVQANKEKQAPARDPRKKRPVPPPTVNQNNTNNSAVAQEPREEPPKGGTGGSRRE</sequence>
<reference evidence="7 8" key="1">
    <citation type="submission" date="2020-08" db="EMBL/GenBank/DDBJ databases">
        <authorList>
            <person name="Newling K."/>
            <person name="Davey J."/>
            <person name="Forrester S."/>
        </authorList>
    </citation>
    <scope>NUCLEOTIDE SEQUENCE [LARGE SCALE GENOMIC DNA]</scope>
    <source>
        <strain evidence="8">Crithidia deanei Carvalho (ATCC PRA-265)</strain>
    </source>
</reference>
<accession>A0A7G2C4J5</accession>
<keyword evidence="1" id="KW-0479">Metal-binding</keyword>
<evidence type="ECO:0000313" key="8">
    <source>
        <dbReference type="Proteomes" id="UP000515908"/>
    </source>
</evidence>
<keyword evidence="3" id="KW-0862">Zinc</keyword>
<dbReference type="CDD" id="cd00065">
    <property type="entry name" value="FYVE_like_SF"/>
    <property type="match status" value="1"/>
</dbReference>
<feature type="domain" description="FYVE-type" evidence="6">
    <location>
        <begin position="1"/>
        <end position="57"/>
    </location>
</feature>
<evidence type="ECO:0000256" key="4">
    <source>
        <dbReference type="PROSITE-ProRule" id="PRU00091"/>
    </source>
</evidence>
<evidence type="ECO:0000256" key="2">
    <source>
        <dbReference type="ARBA" id="ARBA00022771"/>
    </source>
</evidence>
<dbReference type="VEuPathDB" id="TriTrypDB:ADEAN_000198900"/>
<gene>
    <name evidence="7" type="ORF">ADEAN_000198900</name>
</gene>
<dbReference type="AlphaFoldDB" id="A0A7G2C4J5"/>
<name>A0A7G2C4J5_9TRYP</name>
<evidence type="ECO:0000256" key="5">
    <source>
        <dbReference type="SAM" id="MobiDB-lite"/>
    </source>
</evidence>
<keyword evidence="8" id="KW-1185">Reference proteome</keyword>
<protein>
    <recommendedName>
        <fullName evidence="6">FYVE-type domain-containing protein</fullName>
    </recommendedName>
</protein>
<evidence type="ECO:0000256" key="1">
    <source>
        <dbReference type="ARBA" id="ARBA00022723"/>
    </source>
</evidence>
<dbReference type="InterPro" id="IPR013083">
    <property type="entry name" value="Znf_RING/FYVE/PHD"/>
</dbReference>